<dbReference type="PROSITE" id="PS00086">
    <property type="entry name" value="CYTOCHROME_P450"/>
    <property type="match status" value="1"/>
</dbReference>
<keyword evidence="3 7" id="KW-0479">Metal-binding</keyword>
<dbReference type="PRINTS" id="PR00463">
    <property type="entry name" value="EP450I"/>
</dbReference>
<keyword evidence="10" id="KW-0472">Membrane</keyword>
<sequence>MIVNLFRLYCLPLGVVVLVAILAVKIVLEIVLIVKRGRNQRKNPNAPKGPTPLPLLGSLHLLGNRDIPFSGFTDLMPKYGNIFALKMGESECVVVNSVELRDEVLNANQKGDDFDARPNFERIQRLFGGNKDNALAFCDFSPLQKLRRELMHKFTFTYSHSELWHEMNKICMEEGAHMIQQLRDMASPGNKSIDVKMTVLKTCGNIFNRYFCGVGHTSYDDPKFHDYIKSFDEVFWEVNTGRLSDFIPWFISFECLPLRRAQKASLVVKDYVDNDLVEATTHHDSPMSFLDILRPYLNGSMPEMDSQTATYCLEDILGGHSAVGCMVLRILKDISENEDVQKKIKEELEQVKKETGHNISSLENASLLHWTRAAIFETIRMTCSPIVPHKAIRDSSIGDMNVEKDTVVFINNHHLHFSKELWGSDTEVYDPTRFLKQCEHSGSLIFMRPIHFKPFSLGKRSCMGYKLVESLTLSLLSNILESFSLSPAQENWKIPVGLLGLPDEPFRVKINFE</sequence>
<dbReference type="GO" id="GO:0005506">
    <property type="term" value="F:iron ion binding"/>
    <property type="evidence" value="ECO:0007669"/>
    <property type="project" value="InterPro"/>
</dbReference>
<evidence type="ECO:0000256" key="2">
    <source>
        <dbReference type="ARBA" id="ARBA00010617"/>
    </source>
</evidence>
<dbReference type="InterPro" id="IPR036396">
    <property type="entry name" value="Cyt_P450_sf"/>
</dbReference>
<feature type="transmembrane region" description="Helical" evidence="10">
    <location>
        <begin position="6"/>
        <end position="34"/>
    </location>
</feature>
<dbReference type="GO" id="GO:0004497">
    <property type="term" value="F:monooxygenase activity"/>
    <property type="evidence" value="ECO:0007669"/>
    <property type="project" value="UniProtKB-KW"/>
</dbReference>
<dbReference type="AlphaFoldDB" id="A0A2H4FY65"/>
<evidence type="ECO:0000256" key="3">
    <source>
        <dbReference type="ARBA" id="ARBA00022723"/>
    </source>
</evidence>
<dbReference type="Pfam" id="PF00067">
    <property type="entry name" value="p450"/>
    <property type="match status" value="1"/>
</dbReference>
<comment type="cofactor">
    <cofactor evidence="1 7">
        <name>heme</name>
        <dbReference type="ChEBI" id="CHEBI:30413"/>
    </cofactor>
</comment>
<dbReference type="PANTHER" id="PTHR24303:SF31">
    <property type="entry name" value="CYTOCHROME P450 307A1-RELATED"/>
    <property type="match status" value="1"/>
</dbReference>
<evidence type="ECO:0000256" key="5">
    <source>
        <dbReference type="ARBA" id="ARBA00023004"/>
    </source>
</evidence>
<dbReference type="InterPro" id="IPR002401">
    <property type="entry name" value="Cyt_P450_E_grp-I"/>
</dbReference>
<dbReference type="Gene3D" id="1.10.630.10">
    <property type="entry name" value="Cytochrome P450"/>
    <property type="match status" value="1"/>
</dbReference>
<proteinExistence type="evidence at transcript level"/>
<keyword evidence="7 8" id="KW-0349">Heme</keyword>
<keyword evidence="10" id="KW-1133">Transmembrane helix</keyword>
<evidence type="ECO:0000256" key="1">
    <source>
        <dbReference type="ARBA" id="ARBA00001971"/>
    </source>
</evidence>
<keyword evidence="5 7" id="KW-0408">Iron</keyword>
<protein>
    <submittedName>
        <fullName evidence="11">Cytochrome P450 CYP307E1</fullName>
    </submittedName>
</protein>
<evidence type="ECO:0000256" key="7">
    <source>
        <dbReference type="PIRSR" id="PIRSR602401-1"/>
    </source>
</evidence>
<keyword evidence="10" id="KW-0812">Transmembrane</keyword>
<feature type="binding site" description="axial binding residue" evidence="7">
    <location>
        <position position="462"/>
    </location>
    <ligand>
        <name>heme</name>
        <dbReference type="ChEBI" id="CHEBI:30413"/>
    </ligand>
    <ligandPart>
        <name>Fe</name>
        <dbReference type="ChEBI" id="CHEBI:18248"/>
    </ligandPart>
</feature>
<organism evidence="11">
    <name type="scientific">Tigriopus kingsejongensis</name>
    <dbReference type="NCBI Taxonomy" id="1133412"/>
    <lineage>
        <taxon>Eukaryota</taxon>
        <taxon>Metazoa</taxon>
        <taxon>Ecdysozoa</taxon>
        <taxon>Arthropoda</taxon>
        <taxon>Crustacea</taxon>
        <taxon>Multicrustacea</taxon>
        <taxon>Hexanauplia</taxon>
        <taxon>Copepoda</taxon>
        <taxon>Harpacticoida</taxon>
        <taxon>Harpacticidae</taxon>
        <taxon>Tigriopus</taxon>
    </lineage>
</organism>
<dbReference type="InterPro" id="IPR017972">
    <property type="entry name" value="Cyt_P450_CS"/>
</dbReference>
<dbReference type="GO" id="GO:0020037">
    <property type="term" value="F:heme binding"/>
    <property type="evidence" value="ECO:0007669"/>
    <property type="project" value="InterPro"/>
</dbReference>
<keyword evidence="9" id="KW-0175">Coiled coil</keyword>
<evidence type="ECO:0000256" key="8">
    <source>
        <dbReference type="RuleBase" id="RU000461"/>
    </source>
</evidence>
<name>A0A2H4FY65_9MAXI</name>
<evidence type="ECO:0000256" key="10">
    <source>
        <dbReference type="SAM" id="Phobius"/>
    </source>
</evidence>
<dbReference type="PANTHER" id="PTHR24303">
    <property type="entry name" value="HEME-BINDING MONOOXYGENASE FAMILY"/>
    <property type="match status" value="1"/>
</dbReference>
<reference evidence="11" key="1">
    <citation type="submission" date="2016-11" db="EMBL/GenBank/DDBJ databases">
        <title>Comparative effects of crude oil on the Antarctic and temperate congenic copepods Tigriopus kingsejongensis and Tigriopus japonicus.</title>
        <authorList>
            <person name="Lee J.-S."/>
        </authorList>
    </citation>
    <scope>NUCLEOTIDE SEQUENCE</scope>
</reference>
<dbReference type="EMBL" id="KY249898">
    <property type="protein sequence ID" value="APH81369.1"/>
    <property type="molecule type" value="mRNA"/>
</dbReference>
<accession>A0A2H4FY65</accession>
<feature type="coiled-coil region" evidence="9">
    <location>
        <begin position="334"/>
        <end position="365"/>
    </location>
</feature>
<dbReference type="SUPFAM" id="SSF48264">
    <property type="entry name" value="Cytochrome P450"/>
    <property type="match status" value="1"/>
</dbReference>
<evidence type="ECO:0000313" key="11">
    <source>
        <dbReference type="EMBL" id="APH81369.1"/>
    </source>
</evidence>
<comment type="similarity">
    <text evidence="2 8">Belongs to the cytochrome P450 family.</text>
</comment>
<keyword evidence="4 8" id="KW-0560">Oxidoreductase</keyword>
<evidence type="ECO:0000256" key="9">
    <source>
        <dbReference type="SAM" id="Coils"/>
    </source>
</evidence>
<dbReference type="InterPro" id="IPR001128">
    <property type="entry name" value="Cyt_P450"/>
</dbReference>
<dbReference type="GO" id="GO:0016705">
    <property type="term" value="F:oxidoreductase activity, acting on paired donors, with incorporation or reduction of molecular oxygen"/>
    <property type="evidence" value="ECO:0007669"/>
    <property type="project" value="InterPro"/>
</dbReference>
<keyword evidence="6 8" id="KW-0503">Monooxygenase</keyword>
<evidence type="ECO:0000256" key="4">
    <source>
        <dbReference type="ARBA" id="ARBA00023002"/>
    </source>
</evidence>
<evidence type="ECO:0000256" key="6">
    <source>
        <dbReference type="ARBA" id="ARBA00023033"/>
    </source>
</evidence>